<dbReference type="CDD" id="cd05795">
    <property type="entry name" value="Ribosomal_P0_L10e"/>
    <property type="match status" value="1"/>
</dbReference>
<dbReference type="GO" id="GO:0000027">
    <property type="term" value="P:ribosomal large subunit assembly"/>
    <property type="evidence" value="ECO:0007669"/>
    <property type="project" value="TreeGrafter"/>
</dbReference>
<gene>
    <name evidence="7" type="primary">RPP0</name>
    <name evidence="7" type="ORF">GGI19_004766</name>
</gene>
<dbReference type="Proteomes" id="UP001140011">
    <property type="component" value="Unassembled WGS sequence"/>
</dbReference>
<comment type="function">
    <text evidence="4">Component of the ribosome, a large ribonucleoprotein complex responsible for the synthesis of proteins in the cell. The small ribosomal subunit (SSU) binds messenger RNAs (mRNAs) and translates the encoded message by selecting cognate aminoacyl-transfer RNA (tRNA) molecules. The large subunit (LSU) contains the ribosomal catalytic site termed the peptidyl transferase center (PTC), which catalyzes the formation of peptide bonds, thereby polymerizing the amino acids delivered by tRNAs into a polypeptide chain. The nascent polypeptides leave the ribosome through a tunnel in the LSU and interact with protein factors that function in enzymatic processing, targeting, and the membrane insertion of nascent chains at the exit of the ribosomal tunnel. uL10 forms part of the P stalk that participates in recruiting G proteins to the ribosome.</text>
</comment>
<keyword evidence="3 4" id="KW-0687">Ribonucleoprotein</keyword>
<feature type="domain" description="Large ribosomal subunit protein uL10-like insertion" evidence="6">
    <location>
        <begin position="109"/>
        <end position="178"/>
    </location>
</feature>
<accession>A0A9W8L9Q9</accession>
<dbReference type="AlphaFoldDB" id="A0A9W8L9Q9"/>
<evidence type="ECO:0000256" key="2">
    <source>
        <dbReference type="ARBA" id="ARBA00022980"/>
    </source>
</evidence>
<reference evidence="7" key="1">
    <citation type="submission" date="2022-07" db="EMBL/GenBank/DDBJ databases">
        <title>Phylogenomic reconstructions and comparative analyses of Kickxellomycotina fungi.</title>
        <authorList>
            <person name="Reynolds N.K."/>
            <person name="Stajich J.E."/>
            <person name="Barry K."/>
            <person name="Grigoriev I.V."/>
            <person name="Crous P."/>
            <person name="Smith M.E."/>
        </authorList>
    </citation>
    <scope>NUCLEOTIDE SEQUENCE</scope>
    <source>
        <strain evidence="7">BCRC 34297</strain>
    </source>
</reference>
<evidence type="ECO:0000256" key="1">
    <source>
        <dbReference type="ARBA" id="ARBA00008889"/>
    </source>
</evidence>
<comment type="similarity">
    <text evidence="1 4">Belongs to the universal ribosomal protein uL10 family.</text>
</comment>
<dbReference type="InterPro" id="IPR030670">
    <property type="entry name" value="uL10_eukaryotes"/>
</dbReference>
<dbReference type="Gene3D" id="3.30.70.1730">
    <property type="match status" value="1"/>
</dbReference>
<protein>
    <recommendedName>
        <fullName evidence="4">60S acidic ribosomal protein P0</fullName>
    </recommendedName>
</protein>
<evidence type="ECO:0000313" key="8">
    <source>
        <dbReference type="Proteomes" id="UP001140011"/>
    </source>
</evidence>
<dbReference type="OrthoDB" id="10259902at2759"/>
<keyword evidence="8" id="KW-1185">Reference proteome</keyword>
<dbReference type="GO" id="GO:0003735">
    <property type="term" value="F:structural constituent of ribosome"/>
    <property type="evidence" value="ECO:0007669"/>
    <property type="project" value="InterPro"/>
</dbReference>
<sequence length="314" mass="33328">MSKGEKKAAYFEKLETLLTTYQSIFIVNVDNVGSQQMHMSRRALRGEAEVLMGKNTMVRRALKMLVPTHPQLESLMPFVRGNVGFVFTNNPDLKEMREKIVSNRVAAPARAGAIAPVDVFVPAGNTGMEPGQTSFFQALGIPTKIARGTIEITGDVHLVKVGDKVGASEAALLNKLNISPFTYGMSVVQIYDNGNVFSPAVLDITEEDLIKSVIAGITTIATISLAANYLTLPAVPHLVINEFKDILAISIATDYTIDAAKSIKELLDNPEAMAAAAAAASATSAAAPAAAGAAPAAVEEEEESDEDMGFGLFD</sequence>
<dbReference type="GO" id="GO:0002181">
    <property type="term" value="P:cytoplasmic translation"/>
    <property type="evidence" value="ECO:0007669"/>
    <property type="project" value="TreeGrafter"/>
</dbReference>
<dbReference type="InterPro" id="IPR001859">
    <property type="entry name" value="Ribosomal_P1/P2_euk"/>
</dbReference>
<dbReference type="InterPro" id="IPR043141">
    <property type="entry name" value="Ribosomal_uL10-like_sf"/>
</dbReference>
<dbReference type="Pfam" id="PF00466">
    <property type="entry name" value="Ribosomal_L10"/>
    <property type="match status" value="1"/>
</dbReference>
<dbReference type="PANTHER" id="PTHR45699">
    <property type="entry name" value="60S ACIDIC RIBOSOMAL PROTEIN P0"/>
    <property type="match status" value="1"/>
</dbReference>
<dbReference type="Pfam" id="PF00428">
    <property type="entry name" value="Ribosomal_60s"/>
    <property type="match status" value="1"/>
</dbReference>
<feature type="region of interest" description="Disordered" evidence="5">
    <location>
        <begin position="291"/>
        <end position="314"/>
    </location>
</feature>
<evidence type="ECO:0000256" key="5">
    <source>
        <dbReference type="SAM" id="MobiDB-lite"/>
    </source>
</evidence>
<name>A0A9W8L9Q9_9FUNG</name>
<dbReference type="InterPro" id="IPR043164">
    <property type="entry name" value="Ribosomal_uL10-like_insert_sf"/>
</dbReference>
<evidence type="ECO:0000259" key="6">
    <source>
        <dbReference type="Pfam" id="PF17777"/>
    </source>
</evidence>
<dbReference type="InterPro" id="IPR040637">
    <property type="entry name" value="Ribosomal_uL10-like_insert"/>
</dbReference>
<keyword evidence="2 4" id="KW-0689">Ribosomal protein</keyword>
<evidence type="ECO:0000256" key="3">
    <source>
        <dbReference type="ARBA" id="ARBA00023274"/>
    </source>
</evidence>
<dbReference type="PANTHER" id="PTHR45699:SF3">
    <property type="entry name" value="LARGE RIBOSOMAL SUBUNIT PROTEIN UL10"/>
    <property type="match status" value="1"/>
</dbReference>
<dbReference type="EMBL" id="JANBUH010000464">
    <property type="protein sequence ID" value="KAJ2750996.1"/>
    <property type="molecule type" value="Genomic_DNA"/>
</dbReference>
<dbReference type="GO" id="GO:0070180">
    <property type="term" value="F:large ribosomal subunit rRNA binding"/>
    <property type="evidence" value="ECO:0007669"/>
    <property type="project" value="TreeGrafter"/>
</dbReference>
<organism evidence="7 8">
    <name type="scientific">Coemansia pectinata</name>
    <dbReference type="NCBI Taxonomy" id="1052879"/>
    <lineage>
        <taxon>Eukaryota</taxon>
        <taxon>Fungi</taxon>
        <taxon>Fungi incertae sedis</taxon>
        <taxon>Zoopagomycota</taxon>
        <taxon>Kickxellomycotina</taxon>
        <taxon>Kickxellomycetes</taxon>
        <taxon>Kickxellales</taxon>
        <taxon>Kickxellaceae</taxon>
        <taxon>Coemansia</taxon>
    </lineage>
</organism>
<dbReference type="PIRSF" id="PIRSF039087">
    <property type="entry name" value="L10E"/>
    <property type="match status" value="1"/>
</dbReference>
<dbReference type="GO" id="GO:0022625">
    <property type="term" value="C:cytosolic large ribosomal subunit"/>
    <property type="evidence" value="ECO:0007669"/>
    <property type="project" value="TreeGrafter"/>
</dbReference>
<evidence type="ECO:0000256" key="4">
    <source>
        <dbReference type="PIRNR" id="PIRNR039087"/>
    </source>
</evidence>
<dbReference type="InterPro" id="IPR001790">
    <property type="entry name" value="Ribosomal_uL10"/>
</dbReference>
<dbReference type="Gene3D" id="3.90.105.20">
    <property type="match status" value="1"/>
</dbReference>
<dbReference type="FunFam" id="3.90.105.20:FF:000001">
    <property type="entry name" value="60S acidic ribosomal protein P0"/>
    <property type="match status" value="1"/>
</dbReference>
<comment type="caution">
    <text evidence="7">The sequence shown here is derived from an EMBL/GenBank/DDBJ whole genome shotgun (WGS) entry which is preliminary data.</text>
</comment>
<dbReference type="PRINTS" id="PR00456">
    <property type="entry name" value="RIBOSOMALP2"/>
</dbReference>
<feature type="compositionally biased region" description="Acidic residues" evidence="5">
    <location>
        <begin position="298"/>
        <end position="308"/>
    </location>
</feature>
<proteinExistence type="inferred from homology"/>
<dbReference type="SUPFAM" id="SSF160369">
    <property type="entry name" value="Ribosomal protein L10-like"/>
    <property type="match status" value="1"/>
</dbReference>
<evidence type="ECO:0000313" key="7">
    <source>
        <dbReference type="EMBL" id="KAJ2750996.1"/>
    </source>
</evidence>
<dbReference type="Pfam" id="PF17777">
    <property type="entry name" value="RL10P_insert"/>
    <property type="match status" value="1"/>
</dbReference>
<dbReference type="InterPro" id="IPR050323">
    <property type="entry name" value="Ribosomal_protein_uL10"/>
</dbReference>